<keyword evidence="2" id="KW-0238">DNA-binding</keyword>
<evidence type="ECO:0000259" key="4">
    <source>
        <dbReference type="PROSITE" id="PS50995"/>
    </source>
</evidence>
<evidence type="ECO:0000313" key="6">
    <source>
        <dbReference type="Proteomes" id="UP000006860"/>
    </source>
</evidence>
<dbReference type="PROSITE" id="PS01117">
    <property type="entry name" value="HTH_MARR_1"/>
    <property type="match status" value="1"/>
</dbReference>
<dbReference type="InterPro" id="IPR023187">
    <property type="entry name" value="Tscrpt_reg_MarR-type_CS"/>
</dbReference>
<name>F0SKE4_RUBBR</name>
<dbReference type="HOGENOM" id="CLU_083287_27_7_0"/>
<dbReference type="InterPro" id="IPR039422">
    <property type="entry name" value="MarR/SlyA-like"/>
</dbReference>
<dbReference type="PANTHER" id="PTHR33164:SF89">
    <property type="entry name" value="MARR FAMILY REGULATORY PROTEIN"/>
    <property type="match status" value="1"/>
</dbReference>
<dbReference type="GO" id="GO:0003700">
    <property type="term" value="F:DNA-binding transcription factor activity"/>
    <property type="evidence" value="ECO:0007669"/>
    <property type="project" value="InterPro"/>
</dbReference>
<dbReference type="InterPro" id="IPR000835">
    <property type="entry name" value="HTH_MarR-typ"/>
</dbReference>
<dbReference type="PANTHER" id="PTHR33164">
    <property type="entry name" value="TRANSCRIPTIONAL REGULATOR, MARR FAMILY"/>
    <property type="match status" value="1"/>
</dbReference>
<dbReference type="PRINTS" id="PR00598">
    <property type="entry name" value="HTHMARR"/>
</dbReference>
<dbReference type="AlphaFoldDB" id="F0SKE4"/>
<sequence>MDTTDDQDSIGFHILRAIRRIIRRTTEHSRAVHHDSGLSIPQMLCLRAIHENSSGTRTSGIDIAAAVQLSPATVSRILDRLETWGFIQRVRDTRDRRRFQVTLTETGLARVRSLPVPLHEQFLRKLNELPADERQHLLDALERIVELMGADEVDASPLLLPEYEVKPSNPSGDSPLTP</sequence>
<gene>
    <name evidence="5" type="ordered locus">Plabr_3304</name>
</gene>
<dbReference type="InterPro" id="IPR036390">
    <property type="entry name" value="WH_DNA-bd_sf"/>
</dbReference>
<protein>
    <submittedName>
        <fullName evidence="5">Regulatory protein MarR</fullName>
    </submittedName>
</protein>
<evidence type="ECO:0000313" key="5">
    <source>
        <dbReference type="EMBL" id="ADY60901.1"/>
    </source>
</evidence>
<dbReference type="Gene3D" id="1.10.10.10">
    <property type="entry name" value="Winged helix-like DNA-binding domain superfamily/Winged helix DNA-binding domain"/>
    <property type="match status" value="1"/>
</dbReference>
<evidence type="ECO:0000256" key="2">
    <source>
        <dbReference type="ARBA" id="ARBA00023125"/>
    </source>
</evidence>
<dbReference type="Proteomes" id="UP000006860">
    <property type="component" value="Chromosome"/>
</dbReference>
<dbReference type="InterPro" id="IPR036388">
    <property type="entry name" value="WH-like_DNA-bd_sf"/>
</dbReference>
<dbReference type="GO" id="GO:0003677">
    <property type="term" value="F:DNA binding"/>
    <property type="evidence" value="ECO:0007669"/>
    <property type="project" value="UniProtKB-KW"/>
</dbReference>
<evidence type="ECO:0000256" key="1">
    <source>
        <dbReference type="ARBA" id="ARBA00023015"/>
    </source>
</evidence>
<keyword evidence="6" id="KW-1185">Reference proteome</keyword>
<dbReference type="Pfam" id="PF01047">
    <property type="entry name" value="MarR"/>
    <property type="match status" value="1"/>
</dbReference>
<dbReference type="STRING" id="756272.Plabr_3304"/>
<dbReference type="SMART" id="SM00347">
    <property type="entry name" value="HTH_MARR"/>
    <property type="match status" value="1"/>
</dbReference>
<feature type="domain" description="HTH marR-type" evidence="4">
    <location>
        <begin position="11"/>
        <end position="146"/>
    </location>
</feature>
<dbReference type="SUPFAM" id="SSF46785">
    <property type="entry name" value="Winged helix' DNA-binding domain"/>
    <property type="match status" value="1"/>
</dbReference>
<dbReference type="GO" id="GO:0006950">
    <property type="term" value="P:response to stress"/>
    <property type="evidence" value="ECO:0007669"/>
    <property type="project" value="TreeGrafter"/>
</dbReference>
<keyword evidence="3" id="KW-0804">Transcription</keyword>
<reference evidence="6" key="1">
    <citation type="submission" date="2011-02" db="EMBL/GenBank/DDBJ databases">
        <title>The complete genome of Planctomyces brasiliensis DSM 5305.</title>
        <authorList>
            <person name="Lucas S."/>
            <person name="Copeland A."/>
            <person name="Lapidus A."/>
            <person name="Bruce D."/>
            <person name="Goodwin L."/>
            <person name="Pitluck S."/>
            <person name="Kyrpides N."/>
            <person name="Mavromatis K."/>
            <person name="Pagani I."/>
            <person name="Ivanova N."/>
            <person name="Ovchinnikova G."/>
            <person name="Lu M."/>
            <person name="Detter J.C."/>
            <person name="Han C."/>
            <person name="Land M."/>
            <person name="Hauser L."/>
            <person name="Markowitz V."/>
            <person name="Cheng J.-F."/>
            <person name="Hugenholtz P."/>
            <person name="Woyke T."/>
            <person name="Wu D."/>
            <person name="Tindall B."/>
            <person name="Pomrenke H.G."/>
            <person name="Brambilla E."/>
            <person name="Klenk H.-P."/>
            <person name="Eisen J.A."/>
        </authorList>
    </citation>
    <scope>NUCLEOTIDE SEQUENCE [LARGE SCALE GENOMIC DNA]</scope>
    <source>
        <strain evidence="6">ATCC 49424 / DSM 5305 / JCM 21570 / NBRC 103401 / IFAM 1448</strain>
    </source>
</reference>
<organism evidence="5 6">
    <name type="scientific">Rubinisphaera brasiliensis (strain ATCC 49424 / DSM 5305 / JCM 21570 / IAM 15109 / NBRC 103401 / IFAM 1448)</name>
    <name type="common">Planctomyces brasiliensis</name>
    <dbReference type="NCBI Taxonomy" id="756272"/>
    <lineage>
        <taxon>Bacteria</taxon>
        <taxon>Pseudomonadati</taxon>
        <taxon>Planctomycetota</taxon>
        <taxon>Planctomycetia</taxon>
        <taxon>Planctomycetales</taxon>
        <taxon>Planctomycetaceae</taxon>
        <taxon>Rubinisphaera</taxon>
    </lineage>
</organism>
<evidence type="ECO:0000256" key="3">
    <source>
        <dbReference type="ARBA" id="ARBA00023163"/>
    </source>
</evidence>
<dbReference type="PROSITE" id="PS50995">
    <property type="entry name" value="HTH_MARR_2"/>
    <property type="match status" value="1"/>
</dbReference>
<dbReference type="KEGG" id="pbs:Plabr_3304"/>
<dbReference type="OrthoDB" id="215188at2"/>
<dbReference type="eggNOG" id="COG1846">
    <property type="taxonomic scope" value="Bacteria"/>
</dbReference>
<dbReference type="RefSeq" id="WP_013629621.1">
    <property type="nucleotide sequence ID" value="NC_015174.1"/>
</dbReference>
<dbReference type="EMBL" id="CP002546">
    <property type="protein sequence ID" value="ADY60901.1"/>
    <property type="molecule type" value="Genomic_DNA"/>
</dbReference>
<keyword evidence="1" id="KW-0805">Transcription regulation</keyword>
<accession>F0SKE4</accession>
<proteinExistence type="predicted"/>